<dbReference type="PANTHER" id="PTHR23302">
    <property type="entry name" value="TRANSMEMBRANE CHANNEL-RELATED"/>
    <property type="match status" value="1"/>
</dbReference>
<feature type="domain" description="TMC" evidence="8">
    <location>
        <begin position="519"/>
        <end position="568"/>
    </location>
</feature>
<sequence>MRNRKELERIPLDAMEDESSDESSRSKRNLTETNFTGVIPLAAGNSHHRSYSMDTTAMQTLRQLPSRNVMISGLNAKSTFELRRRKSSQVSIQQVPNQNQSTDEQIEELFSFIENDDSLMEDNPLSEHMRIETLRNMPTSLTLKRSLKHKLGTSIRKNSHPLGFWKRFKYFLSMYFSKLKMQVKDLVYVMNLWYGSIKVIEGHFGSSTATYFKFFRWLFLINVIVFIISFGFLVVPQLLFHLHEPSFNQNYNGSEGFTNYSDIDPYEANGIFSIGNIFTGEGWLEESELYYGFYSNRSLSLISNYKFSIPASYIFTMAFCYILMFVLVATNAAKSYRRSYIETGGGLKHVYSHKLFCGWDFSIATEEGANLKRQSLYNEFKELLDEEVEKLEKEGHPKTFLNSFTTLTLQCLVNFIVLVILGSTGVLMWILLSIHKTWEVAESNADSEGKPHPPTITVSLLVTLILLLVPMFFSYVTRLERYQSPRTALYVTLWRTFGLEVVVLSVLLAFWLHSPDSKCWETSLGQEIYRLVIMDFLITICGKAAAELVRSRIYWSVSNKIGLPEFDI</sequence>
<feature type="compositionally biased region" description="Basic and acidic residues" evidence="6">
    <location>
        <begin position="1"/>
        <end position="11"/>
    </location>
</feature>
<evidence type="ECO:0000256" key="5">
    <source>
        <dbReference type="ARBA" id="ARBA00023136"/>
    </source>
</evidence>
<evidence type="ECO:0000256" key="3">
    <source>
        <dbReference type="ARBA" id="ARBA00022692"/>
    </source>
</evidence>
<feature type="transmembrane region" description="Helical" evidence="7">
    <location>
        <begin position="307"/>
        <end position="329"/>
    </location>
</feature>
<feature type="region of interest" description="Disordered" evidence="6">
    <location>
        <begin position="1"/>
        <end position="32"/>
    </location>
</feature>
<keyword evidence="4 7" id="KW-1133">Transmembrane helix</keyword>
<evidence type="ECO:0000259" key="8">
    <source>
        <dbReference type="Pfam" id="PF07810"/>
    </source>
</evidence>
<evidence type="ECO:0000313" key="9">
    <source>
        <dbReference type="EMBL" id="KAG8222542.1"/>
    </source>
</evidence>
<dbReference type="InterPro" id="IPR012496">
    <property type="entry name" value="TMC_dom"/>
</dbReference>
<dbReference type="AlphaFoldDB" id="A0A8K0JTR6"/>
<comment type="caution">
    <text evidence="9">The sequence shown here is derived from an EMBL/GenBank/DDBJ whole genome shotgun (WGS) entry which is preliminary data.</text>
</comment>
<evidence type="ECO:0000256" key="2">
    <source>
        <dbReference type="ARBA" id="ARBA00006510"/>
    </source>
</evidence>
<organism evidence="9 10">
    <name type="scientific">Ladona fulva</name>
    <name type="common">Scarce chaser dragonfly</name>
    <name type="synonym">Libellula fulva</name>
    <dbReference type="NCBI Taxonomy" id="123851"/>
    <lineage>
        <taxon>Eukaryota</taxon>
        <taxon>Metazoa</taxon>
        <taxon>Ecdysozoa</taxon>
        <taxon>Arthropoda</taxon>
        <taxon>Hexapoda</taxon>
        <taxon>Insecta</taxon>
        <taxon>Pterygota</taxon>
        <taxon>Palaeoptera</taxon>
        <taxon>Odonata</taxon>
        <taxon>Epiprocta</taxon>
        <taxon>Anisoptera</taxon>
        <taxon>Libelluloidea</taxon>
        <taxon>Libellulidae</taxon>
        <taxon>Ladona</taxon>
    </lineage>
</organism>
<reference evidence="9" key="2">
    <citation type="submission" date="2017-10" db="EMBL/GenBank/DDBJ databases">
        <title>Ladona fulva Genome sequencing and assembly.</title>
        <authorList>
            <person name="Murali S."/>
            <person name="Richards S."/>
            <person name="Bandaranaike D."/>
            <person name="Bellair M."/>
            <person name="Blankenburg K."/>
            <person name="Chao H."/>
            <person name="Dinh H."/>
            <person name="Doddapaneni H."/>
            <person name="Dugan-Rocha S."/>
            <person name="Elkadiri S."/>
            <person name="Gnanaolivu R."/>
            <person name="Hernandez B."/>
            <person name="Skinner E."/>
            <person name="Javaid M."/>
            <person name="Lee S."/>
            <person name="Li M."/>
            <person name="Ming W."/>
            <person name="Munidasa M."/>
            <person name="Muniz J."/>
            <person name="Nguyen L."/>
            <person name="Hughes D."/>
            <person name="Osuji N."/>
            <person name="Pu L.-L."/>
            <person name="Puazo M."/>
            <person name="Qu C."/>
            <person name="Quiroz J."/>
            <person name="Raj R."/>
            <person name="Weissenberger G."/>
            <person name="Xin Y."/>
            <person name="Zou X."/>
            <person name="Han Y."/>
            <person name="Worley K."/>
            <person name="Muzny D."/>
            <person name="Gibbs R."/>
        </authorList>
    </citation>
    <scope>NUCLEOTIDE SEQUENCE</scope>
    <source>
        <strain evidence="9">Sampled in the wild</strain>
    </source>
</reference>
<evidence type="ECO:0000256" key="7">
    <source>
        <dbReference type="SAM" id="Phobius"/>
    </source>
</evidence>
<name>A0A8K0JTR6_LADFU</name>
<protein>
    <recommendedName>
        <fullName evidence="8">TMC domain-containing protein</fullName>
    </recommendedName>
</protein>
<proteinExistence type="inferred from homology"/>
<comment type="similarity">
    <text evidence="2">Belongs to the TMC family.</text>
</comment>
<dbReference type="Proteomes" id="UP000792457">
    <property type="component" value="Unassembled WGS sequence"/>
</dbReference>
<feature type="transmembrane region" description="Helical" evidence="7">
    <location>
        <begin position="217"/>
        <end position="240"/>
    </location>
</feature>
<dbReference type="GO" id="GO:0005886">
    <property type="term" value="C:plasma membrane"/>
    <property type="evidence" value="ECO:0007669"/>
    <property type="project" value="InterPro"/>
</dbReference>
<dbReference type="Pfam" id="PF07810">
    <property type="entry name" value="TMC"/>
    <property type="match status" value="1"/>
</dbReference>
<dbReference type="GO" id="GO:0008381">
    <property type="term" value="F:mechanosensitive monoatomic ion channel activity"/>
    <property type="evidence" value="ECO:0007669"/>
    <property type="project" value="TreeGrafter"/>
</dbReference>
<reference evidence="9" key="1">
    <citation type="submission" date="2013-04" db="EMBL/GenBank/DDBJ databases">
        <authorList>
            <person name="Qu J."/>
            <person name="Murali S.C."/>
            <person name="Bandaranaike D."/>
            <person name="Bellair M."/>
            <person name="Blankenburg K."/>
            <person name="Chao H."/>
            <person name="Dinh H."/>
            <person name="Doddapaneni H."/>
            <person name="Downs B."/>
            <person name="Dugan-Rocha S."/>
            <person name="Elkadiri S."/>
            <person name="Gnanaolivu R.D."/>
            <person name="Hernandez B."/>
            <person name="Javaid M."/>
            <person name="Jayaseelan J.C."/>
            <person name="Lee S."/>
            <person name="Li M."/>
            <person name="Ming W."/>
            <person name="Munidasa M."/>
            <person name="Muniz J."/>
            <person name="Nguyen L."/>
            <person name="Ongeri F."/>
            <person name="Osuji N."/>
            <person name="Pu L.-L."/>
            <person name="Puazo M."/>
            <person name="Qu C."/>
            <person name="Quiroz J."/>
            <person name="Raj R."/>
            <person name="Weissenberger G."/>
            <person name="Xin Y."/>
            <person name="Zou X."/>
            <person name="Han Y."/>
            <person name="Richards S."/>
            <person name="Worley K."/>
            <person name="Muzny D."/>
            <person name="Gibbs R."/>
        </authorList>
    </citation>
    <scope>NUCLEOTIDE SEQUENCE</scope>
    <source>
        <strain evidence="9">Sampled in the wild</strain>
    </source>
</reference>
<keyword evidence="3 7" id="KW-0812">Transmembrane</keyword>
<dbReference type="InterPro" id="IPR038900">
    <property type="entry name" value="TMC"/>
</dbReference>
<comment type="subcellular location">
    <subcellularLocation>
        <location evidence="1">Membrane</location>
        <topology evidence="1">Multi-pass membrane protein</topology>
    </subcellularLocation>
</comment>
<feature type="transmembrane region" description="Helical" evidence="7">
    <location>
        <begin position="488"/>
        <end position="512"/>
    </location>
</feature>
<evidence type="ECO:0000256" key="4">
    <source>
        <dbReference type="ARBA" id="ARBA00022989"/>
    </source>
</evidence>
<evidence type="ECO:0000313" key="10">
    <source>
        <dbReference type="Proteomes" id="UP000792457"/>
    </source>
</evidence>
<evidence type="ECO:0000256" key="1">
    <source>
        <dbReference type="ARBA" id="ARBA00004141"/>
    </source>
</evidence>
<keyword evidence="5 7" id="KW-0472">Membrane</keyword>
<dbReference type="PANTHER" id="PTHR23302:SF43">
    <property type="entry name" value="TMC DOMAIN-CONTAINING PROTEIN"/>
    <property type="match status" value="1"/>
</dbReference>
<dbReference type="EMBL" id="KZ308136">
    <property type="protein sequence ID" value="KAG8222542.1"/>
    <property type="molecule type" value="Genomic_DNA"/>
</dbReference>
<dbReference type="OrthoDB" id="1936208at2759"/>
<feature type="transmembrane region" description="Helical" evidence="7">
    <location>
        <begin position="411"/>
        <end position="435"/>
    </location>
</feature>
<feature type="transmembrane region" description="Helical" evidence="7">
    <location>
        <begin position="455"/>
        <end position="476"/>
    </location>
</feature>
<evidence type="ECO:0000256" key="6">
    <source>
        <dbReference type="SAM" id="MobiDB-lite"/>
    </source>
</evidence>
<accession>A0A8K0JTR6</accession>
<gene>
    <name evidence="9" type="ORF">J437_LFUL004578</name>
</gene>
<keyword evidence="10" id="KW-1185">Reference proteome</keyword>
<feature type="non-terminal residue" evidence="9">
    <location>
        <position position="1"/>
    </location>
</feature>